<dbReference type="eggNOG" id="KOG4073">
    <property type="taxonomic scope" value="Eukaryota"/>
</dbReference>
<dbReference type="PANTHER" id="PTHR12599">
    <property type="entry name" value="PTERIN-4-ALPHA-CARBINOLAMINE DEHYDRATASE"/>
    <property type="match status" value="1"/>
</dbReference>
<name>E5A8P7_LEPMJ</name>
<dbReference type="OrthoDB" id="277398at2759"/>
<evidence type="ECO:0000256" key="4">
    <source>
        <dbReference type="ARBA" id="ARBA00023239"/>
    </source>
</evidence>
<dbReference type="GO" id="GO:0008124">
    <property type="term" value="F:4-alpha-hydroxytetrahydrobiopterin dehydratase activity"/>
    <property type="evidence" value="ECO:0007669"/>
    <property type="project" value="UniProtKB-EC"/>
</dbReference>
<dbReference type="Pfam" id="PF01329">
    <property type="entry name" value="Pterin_4a"/>
    <property type="match status" value="1"/>
</dbReference>
<dbReference type="SUPFAM" id="SSF55248">
    <property type="entry name" value="PCD-like"/>
    <property type="match status" value="1"/>
</dbReference>
<evidence type="ECO:0000256" key="2">
    <source>
        <dbReference type="ARBA" id="ARBA00006472"/>
    </source>
</evidence>
<keyword evidence="8" id="KW-1185">Reference proteome</keyword>
<dbReference type="Proteomes" id="UP000002668">
    <property type="component" value="Genome"/>
</dbReference>
<organism evidence="8">
    <name type="scientific">Leptosphaeria maculans (strain JN3 / isolate v23.1.3 / race Av1-4-5-6-7-8)</name>
    <name type="common">Blackleg fungus</name>
    <name type="synonym">Phoma lingam</name>
    <dbReference type="NCBI Taxonomy" id="985895"/>
    <lineage>
        <taxon>Eukaryota</taxon>
        <taxon>Fungi</taxon>
        <taxon>Dikarya</taxon>
        <taxon>Ascomycota</taxon>
        <taxon>Pezizomycotina</taxon>
        <taxon>Dothideomycetes</taxon>
        <taxon>Pleosporomycetidae</taxon>
        <taxon>Pleosporales</taxon>
        <taxon>Pleosporineae</taxon>
        <taxon>Leptosphaeriaceae</taxon>
        <taxon>Plenodomus</taxon>
        <taxon>Plenodomus lingam/Leptosphaeria maculans species complex</taxon>
    </lineage>
</organism>
<dbReference type="EC" id="4.2.1.96" evidence="3"/>
<dbReference type="AlphaFoldDB" id="E5A8P7"/>
<dbReference type="InterPro" id="IPR001533">
    <property type="entry name" value="Pterin_deHydtase"/>
</dbReference>
<evidence type="ECO:0000256" key="1">
    <source>
        <dbReference type="ARBA" id="ARBA00001554"/>
    </source>
</evidence>
<evidence type="ECO:0000313" key="8">
    <source>
        <dbReference type="Proteomes" id="UP000002668"/>
    </source>
</evidence>
<sequence length="212" mass="23968">MTHVRLLPQAIPRALRVSSHVSGVTGRWTWCPVDAYTPSRHRAPLFVSPAWTSSRSISTADASTNSTAGNLSSSTAAENEEEKSKQPQPRLSGRELRTAMSGLTIPEGQPPQVRARVQDLICFSEWKISHDGRGLSRKYLFRNFDDAWKFMTMLVDEFRAKKHHPDWTNNNRKVKIRWTSHSPSGVTMKDVEMAELSDEIAHSIMPQNRESV</sequence>
<dbReference type="STRING" id="985895.E5A8P7"/>
<feature type="compositionally biased region" description="Polar residues" evidence="6">
    <location>
        <begin position="57"/>
        <end position="77"/>
    </location>
</feature>
<feature type="region of interest" description="Disordered" evidence="6">
    <location>
        <begin position="57"/>
        <end position="93"/>
    </location>
</feature>
<dbReference type="HOGENOM" id="CLU_1299923_0_0_1"/>
<dbReference type="PANTHER" id="PTHR12599:SF0">
    <property type="entry name" value="PTERIN-4-ALPHA-CARBINOLAMINE DEHYDRATASE"/>
    <property type="match status" value="1"/>
</dbReference>
<evidence type="ECO:0000256" key="6">
    <source>
        <dbReference type="SAM" id="MobiDB-lite"/>
    </source>
</evidence>
<reference evidence="8" key="1">
    <citation type="journal article" date="2011" name="Nat. Commun.">
        <title>Effector diversification within compartments of the Leptosphaeria maculans genome affected by Repeat-Induced Point mutations.</title>
        <authorList>
            <person name="Rouxel T."/>
            <person name="Grandaubert J."/>
            <person name="Hane J.K."/>
            <person name="Hoede C."/>
            <person name="van de Wouw A.P."/>
            <person name="Couloux A."/>
            <person name="Dominguez V."/>
            <person name="Anthouard V."/>
            <person name="Bally P."/>
            <person name="Bourras S."/>
            <person name="Cozijnsen A.J."/>
            <person name="Ciuffetti L.M."/>
            <person name="Degrave A."/>
            <person name="Dilmaghani A."/>
            <person name="Duret L."/>
            <person name="Fudal I."/>
            <person name="Goodwin S.B."/>
            <person name="Gout L."/>
            <person name="Glaser N."/>
            <person name="Linglin J."/>
            <person name="Kema G.H.J."/>
            <person name="Lapalu N."/>
            <person name="Lawrence C.B."/>
            <person name="May K."/>
            <person name="Meyer M."/>
            <person name="Ollivier B."/>
            <person name="Poulain J."/>
            <person name="Schoch C.L."/>
            <person name="Simon A."/>
            <person name="Spatafora J.W."/>
            <person name="Stachowiak A."/>
            <person name="Turgeon B.G."/>
            <person name="Tyler B.M."/>
            <person name="Vincent D."/>
            <person name="Weissenbach J."/>
            <person name="Amselem J."/>
            <person name="Quesneville H."/>
            <person name="Oliver R.P."/>
            <person name="Wincker P."/>
            <person name="Balesdent M.-H."/>
            <person name="Howlett B.J."/>
        </authorList>
    </citation>
    <scope>NUCLEOTIDE SEQUENCE [LARGE SCALE GENOMIC DNA]</scope>
    <source>
        <strain evidence="8">JN3 / isolate v23.1.3 / race Av1-4-5-6-7-8</strain>
    </source>
</reference>
<comment type="catalytic activity">
    <reaction evidence="1">
        <text>(4aS,6R)-4a-hydroxy-L-erythro-5,6,7,8-tetrahydrobiopterin = (6R)-L-erythro-6,7-dihydrobiopterin + H2O</text>
        <dbReference type="Rhea" id="RHEA:11920"/>
        <dbReference type="ChEBI" id="CHEBI:15377"/>
        <dbReference type="ChEBI" id="CHEBI:15642"/>
        <dbReference type="ChEBI" id="CHEBI:43120"/>
        <dbReference type="EC" id="4.2.1.96"/>
    </reaction>
</comment>
<accession>E5A8P7</accession>
<evidence type="ECO:0000313" key="7">
    <source>
        <dbReference type="EMBL" id="CBX99992.1"/>
    </source>
</evidence>
<comment type="similarity">
    <text evidence="2">Belongs to the pterin-4-alpha-carbinolamine dehydratase family.</text>
</comment>
<gene>
    <name evidence="7" type="ORF">LEMA_P075810.1</name>
</gene>
<evidence type="ECO:0000256" key="5">
    <source>
        <dbReference type="ARBA" id="ARBA00030497"/>
    </source>
</evidence>
<dbReference type="EMBL" id="FP929137">
    <property type="protein sequence ID" value="CBX99992.1"/>
    <property type="molecule type" value="Genomic_DNA"/>
</dbReference>
<evidence type="ECO:0000256" key="3">
    <source>
        <dbReference type="ARBA" id="ARBA00013252"/>
    </source>
</evidence>
<dbReference type="InParanoid" id="E5A8P7"/>
<dbReference type="GO" id="GO:0006729">
    <property type="term" value="P:tetrahydrobiopterin biosynthetic process"/>
    <property type="evidence" value="ECO:0007669"/>
    <property type="project" value="InterPro"/>
</dbReference>
<dbReference type="InterPro" id="IPR036428">
    <property type="entry name" value="PCD_sf"/>
</dbReference>
<protein>
    <recommendedName>
        <fullName evidence="3">4a-hydroxytetrahydrobiopterin dehydratase</fullName>
        <ecNumber evidence="3">4.2.1.96</ecNumber>
    </recommendedName>
    <alternativeName>
        <fullName evidence="5">4-alpha-hydroxy-tetrahydropterin dehydratase</fullName>
    </alternativeName>
</protein>
<keyword evidence="4" id="KW-0456">Lyase</keyword>
<dbReference type="CDD" id="cd00488">
    <property type="entry name" value="PCD_DCoH"/>
    <property type="match status" value="1"/>
</dbReference>
<dbReference type="VEuPathDB" id="FungiDB:LEMA_P075810.1"/>
<dbReference type="Gene3D" id="3.30.1360.20">
    <property type="entry name" value="Transcriptional coactivator/pterin dehydratase"/>
    <property type="match status" value="1"/>
</dbReference>
<proteinExistence type="inferred from homology"/>